<feature type="transmembrane region" description="Helical" evidence="8">
    <location>
        <begin position="286"/>
        <end position="306"/>
    </location>
</feature>
<evidence type="ECO:0000256" key="2">
    <source>
        <dbReference type="ARBA" id="ARBA00022475"/>
    </source>
</evidence>
<dbReference type="AlphaFoldDB" id="P95427"/>
<feature type="binding site" evidence="7">
    <location>
        <position position="211"/>
    </location>
    <ligand>
        <name>Mg(2+)</name>
        <dbReference type="ChEBI" id="CHEBI:18420"/>
    </ligand>
</feature>
<evidence type="ECO:0000256" key="1">
    <source>
        <dbReference type="ARBA" id="ARBA00004651"/>
    </source>
</evidence>
<keyword evidence="7" id="KW-0479">Metal-binding</keyword>
<comment type="subcellular location">
    <subcellularLocation>
        <location evidence="1">Cell membrane</location>
        <topology evidence="1">Multi-pass membrane protein</topology>
    </subcellularLocation>
</comment>
<feature type="transmembrane region" description="Helical" evidence="8">
    <location>
        <begin position="236"/>
        <end position="255"/>
    </location>
</feature>
<feature type="transmembrane region" description="Helical" evidence="8">
    <location>
        <begin position="159"/>
        <end position="177"/>
    </location>
</feature>
<sequence length="341" mass="37233">MEEWYLLLAAAGVSGLLTGLLRRYALARSLLDTPNSRSSHVVPTPRGGGVAIVVTFCLMLPIWAVLGNISWAVSWALLLAGGGVAIIGFMDDHGHIAARWRLLGHFSAALVSLYFLNGIPPFQIVGVSWDLGWFGGLLFAFYLVWLLNLYNFMDGIDGLASLQAIFVCVGGALLYWLNGQLTQALLPLSLAFAVFGFLFWNFPPPKIFMGDAGSGLLGIVLGILSIHAMWMNTNFFWAWLVLLGVFIVDATYTLIRRLLRGDKVYEAHRSHAYQYASRYYGKHAPVTIGVTALNVIWLLPIALLVGSGSLEPLMGIVIAYVPLVFLAVRFKAGKLESSAQA</sequence>
<keyword evidence="2" id="KW-1003">Cell membrane</keyword>
<feature type="binding site" evidence="7">
    <location>
        <position position="151"/>
    </location>
    <ligand>
        <name>Mg(2+)</name>
        <dbReference type="ChEBI" id="CHEBI:18420"/>
    </ligand>
</feature>
<dbReference type="GO" id="GO:0009103">
    <property type="term" value="P:lipopolysaccharide biosynthetic process"/>
    <property type="evidence" value="ECO:0007669"/>
    <property type="project" value="TreeGrafter"/>
</dbReference>
<comment type="cofactor">
    <cofactor evidence="7">
        <name>Mg(2+)</name>
        <dbReference type="ChEBI" id="CHEBI:18420"/>
    </cofactor>
</comment>
<evidence type="ECO:0000256" key="7">
    <source>
        <dbReference type="PIRSR" id="PIRSR600715-1"/>
    </source>
</evidence>
<feature type="transmembrane region" description="Helical" evidence="8">
    <location>
        <begin position="102"/>
        <end position="119"/>
    </location>
</feature>
<evidence type="ECO:0000256" key="4">
    <source>
        <dbReference type="ARBA" id="ARBA00022692"/>
    </source>
</evidence>
<dbReference type="GO" id="GO:0071555">
    <property type="term" value="P:cell wall organization"/>
    <property type="evidence" value="ECO:0007669"/>
    <property type="project" value="TreeGrafter"/>
</dbReference>
<dbReference type="GO" id="GO:0005886">
    <property type="term" value="C:plasma membrane"/>
    <property type="evidence" value="ECO:0007669"/>
    <property type="project" value="UniProtKB-SubCell"/>
</dbReference>
<organism evidence="9">
    <name type="scientific">Pseudomonas aeruginosa</name>
    <dbReference type="NCBI Taxonomy" id="287"/>
    <lineage>
        <taxon>Bacteria</taxon>
        <taxon>Pseudomonadati</taxon>
        <taxon>Pseudomonadota</taxon>
        <taxon>Gammaproteobacteria</taxon>
        <taxon>Pseudomonadales</taxon>
        <taxon>Pseudomonadaceae</taxon>
        <taxon>Pseudomonas</taxon>
    </lineage>
</organism>
<dbReference type="Pfam" id="PF00953">
    <property type="entry name" value="Glycos_transf_4"/>
    <property type="match status" value="1"/>
</dbReference>
<feature type="transmembrane region" description="Helical" evidence="8">
    <location>
        <begin position="47"/>
        <end position="66"/>
    </location>
</feature>
<keyword evidence="7" id="KW-0460">Magnesium</keyword>
<name>P95427_PSEAI</name>
<dbReference type="GO" id="GO:0044038">
    <property type="term" value="P:cell wall macromolecule biosynthetic process"/>
    <property type="evidence" value="ECO:0007669"/>
    <property type="project" value="TreeGrafter"/>
</dbReference>
<feature type="transmembrane region" description="Helical" evidence="8">
    <location>
        <begin position="183"/>
        <end position="200"/>
    </location>
</feature>
<keyword evidence="5 8" id="KW-1133">Transmembrane helix</keyword>
<keyword evidence="6 8" id="KW-0472">Membrane</keyword>
<dbReference type="PANTHER" id="PTHR22926">
    <property type="entry name" value="PHOSPHO-N-ACETYLMURAMOYL-PENTAPEPTIDE-TRANSFERASE"/>
    <property type="match status" value="1"/>
</dbReference>
<dbReference type="PANTHER" id="PTHR22926:SF3">
    <property type="entry name" value="UNDECAPRENYL-PHOSPHATE ALPHA-N-ACETYLGLUCOSAMINYL 1-PHOSPHATE TRANSFERASE"/>
    <property type="match status" value="1"/>
</dbReference>
<feature type="transmembrane region" description="Helical" evidence="8">
    <location>
        <begin position="212"/>
        <end position="230"/>
    </location>
</feature>
<feature type="transmembrane region" description="Helical" evidence="8">
    <location>
        <begin position="72"/>
        <end position="90"/>
    </location>
</feature>
<feature type="transmembrane region" description="Helical" evidence="8">
    <location>
        <begin position="312"/>
        <end position="330"/>
    </location>
</feature>
<reference evidence="9" key="1">
    <citation type="journal article" date="1999" name="J. Bacteriol.">
        <title>Characterization of the serogroup O11 O-antigen locus of Pseudomonas aeruginosa PA103.</title>
        <authorList>
            <person name="Dean C.R."/>
            <person name="Franklund C.V."/>
            <person name="Retief J.D."/>
            <person name="Coyne M.J. Jr."/>
            <person name="Hatano K."/>
            <person name="Evans D.J."/>
            <person name="Pier G.B."/>
            <person name="Goldberg J.B."/>
        </authorList>
    </citation>
    <scope>NUCLEOTIDE SEQUENCE</scope>
    <source>
        <strain evidence="9">PA103</strain>
    </source>
</reference>
<evidence type="ECO:0000256" key="6">
    <source>
        <dbReference type="ARBA" id="ARBA00023136"/>
    </source>
</evidence>
<dbReference type="CDD" id="cd06854">
    <property type="entry name" value="GT_WbpL_WbcO_like"/>
    <property type="match status" value="1"/>
</dbReference>
<gene>
    <name evidence="9" type="primary">wbpL</name>
</gene>
<protein>
    <submittedName>
        <fullName evidence="9">O-antigen initiating glycosyl transferase</fullName>
    </submittedName>
</protein>
<accession>P95427</accession>
<dbReference type="GO" id="GO:0016780">
    <property type="term" value="F:phosphotransferase activity, for other substituted phosphate groups"/>
    <property type="evidence" value="ECO:0007669"/>
    <property type="project" value="InterPro"/>
</dbReference>
<keyword evidence="3 9" id="KW-0808">Transferase</keyword>
<evidence type="ECO:0000256" key="5">
    <source>
        <dbReference type="ARBA" id="ARBA00022989"/>
    </source>
</evidence>
<evidence type="ECO:0000313" key="9">
    <source>
        <dbReference type="EMBL" id="AAB39484.1"/>
    </source>
</evidence>
<keyword evidence="4 8" id="KW-0812">Transmembrane</keyword>
<feature type="transmembrane region" description="Helical" evidence="8">
    <location>
        <begin position="131"/>
        <end position="152"/>
    </location>
</feature>
<dbReference type="GO" id="GO:0046872">
    <property type="term" value="F:metal ion binding"/>
    <property type="evidence" value="ECO:0007669"/>
    <property type="project" value="UniProtKB-KW"/>
</dbReference>
<dbReference type="EMBL" id="AF147795">
    <property type="protein sequence ID" value="AAB39484.1"/>
    <property type="molecule type" value="Genomic_DNA"/>
</dbReference>
<evidence type="ECO:0000256" key="8">
    <source>
        <dbReference type="SAM" id="Phobius"/>
    </source>
</evidence>
<proteinExistence type="predicted"/>
<dbReference type="InterPro" id="IPR000715">
    <property type="entry name" value="Glycosyl_transferase_4"/>
</dbReference>
<feature type="transmembrane region" description="Helical" evidence="8">
    <location>
        <begin position="6"/>
        <end position="26"/>
    </location>
</feature>
<evidence type="ECO:0000256" key="3">
    <source>
        <dbReference type="ARBA" id="ARBA00022679"/>
    </source>
</evidence>